<evidence type="ECO:0000313" key="3">
    <source>
        <dbReference type="Proteomes" id="UP000218811"/>
    </source>
</evidence>
<reference evidence="2 3" key="1">
    <citation type="journal article" date="2012" name="Science">
        <title>The Paleozoic origin of enzymatic lignin decomposition reconstructed from 31 fungal genomes.</title>
        <authorList>
            <person name="Floudas D."/>
            <person name="Binder M."/>
            <person name="Riley R."/>
            <person name="Barry K."/>
            <person name="Blanchette R.A."/>
            <person name="Henrissat B."/>
            <person name="Martinez A.T."/>
            <person name="Otillar R."/>
            <person name="Spatafora J.W."/>
            <person name="Yadav J.S."/>
            <person name="Aerts A."/>
            <person name="Benoit I."/>
            <person name="Boyd A."/>
            <person name="Carlson A."/>
            <person name="Copeland A."/>
            <person name="Coutinho P.M."/>
            <person name="de Vries R.P."/>
            <person name="Ferreira P."/>
            <person name="Findley K."/>
            <person name="Foster B."/>
            <person name="Gaskell J."/>
            <person name="Glotzer D."/>
            <person name="Gorecki P."/>
            <person name="Heitman J."/>
            <person name="Hesse C."/>
            <person name="Hori C."/>
            <person name="Igarashi K."/>
            <person name="Jurgens J.A."/>
            <person name="Kallen N."/>
            <person name="Kersten P."/>
            <person name="Kohler A."/>
            <person name="Kuees U."/>
            <person name="Kumar T.K.A."/>
            <person name="Kuo A."/>
            <person name="LaButti K."/>
            <person name="Larrondo L.F."/>
            <person name="Lindquist E."/>
            <person name="Ling A."/>
            <person name="Lombard V."/>
            <person name="Lucas S."/>
            <person name="Lundell T."/>
            <person name="Martin R."/>
            <person name="McLaughlin D.J."/>
            <person name="Morgenstern I."/>
            <person name="Morin E."/>
            <person name="Murat C."/>
            <person name="Nagy L.G."/>
            <person name="Nolan M."/>
            <person name="Ohm R.A."/>
            <person name="Patyshakuliyeva A."/>
            <person name="Rokas A."/>
            <person name="Ruiz-Duenas F.J."/>
            <person name="Sabat G."/>
            <person name="Salamov A."/>
            <person name="Samejima M."/>
            <person name="Schmutz J."/>
            <person name="Slot J.C."/>
            <person name="St John F."/>
            <person name="Stenlid J."/>
            <person name="Sun H."/>
            <person name="Sun S."/>
            <person name="Syed K."/>
            <person name="Tsang A."/>
            <person name="Wiebenga A."/>
            <person name="Young D."/>
            <person name="Pisabarro A."/>
            <person name="Eastwood D.C."/>
            <person name="Martin F."/>
            <person name="Cullen D."/>
            <person name="Grigoriev I.V."/>
            <person name="Hibbett D.S."/>
        </authorList>
    </citation>
    <scope>NUCLEOTIDE SEQUENCE [LARGE SCALE GENOMIC DNA]</scope>
    <source>
        <strain evidence="2 3">MD-104</strain>
    </source>
</reference>
<dbReference type="STRING" id="742152.A0A2H3K1Y4"/>
<dbReference type="OrthoDB" id="6513042at2759"/>
<evidence type="ECO:0000313" key="2">
    <source>
        <dbReference type="EMBL" id="PCH42407.1"/>
    </source>
</evidence>
<proteinExistence type="predicted"/>
<keyword evidence="2" id="KW-0378">Hydrolase</keyword>
<keyword evidence="3" id="KW-1185">Reference proteome</keyword>
<dbReference type="InterPro" id="IPR027417">
    <property type="entry name" value="P-loop_NTPase"/>
</dbReference>
<dbReference type="OMA" id="IQYRMPP"/>
<keyword evidence="1" id="KW-1133">Transmembrane helix</keyword>
<dbReference type="Proteomes" id="UP000218811">
    <property type="component" value="Unassembled WGS sequence"/>
</dbReference>
<keyword evidence="1" id="KW-0472">Membrane</keyword>
<organism evidence="2 3">
    <name type="scientific">Wolfiporia cocos (strain MD-104)</name>
    <name type="common">Brown rot fungus</name>
    <dbReference type="NCBI Taxonomy" id="742152"/>
    <lineage>
        <taxon>Eukaryota</taxon>
        <taxon>Fungi</taxon>
        <taxon>Dikarya</taxon>
        <taxon>Basidiomycota</taxon>
        <taxon>Agaricomycotina</taxon>
        <taxon>Agaricomycetes</taxon>
        <taxon>Polyporales</taxon>
        <taxon>Phaeolaceae</taxon>
        <taxon>Wolfiporia</taxon>
    </lineage>
</organism>
<dbReference type="SUPFAM" id="SSF52540">
    <property type="entry name" value="P-loop containing nucleoside triphosphate hydrolases"/>
    <property type="match status" value="1"/>
</dbReference>
<dbReference type="Pfam" id="PF13604">
    <property type="entry name" value="AAA_30"/>
    <property type="match status" value="1"/>
</dbReference>
<dbReference type="InterPro" id="IPR045055">
    <property type="entry name" value="DNA2/NAM7-like"/>
</dbReference>
<gene>
    <name evidence="2" type="ORF">WOLCODRAFT_73394</name>
</gene>
<accession>A0A2H3K1Y4</accession>
<name>A0A2H3K1Y4_WOLCO</name>
<protein>
    <submittedName>
        <fullName evidence="2">Nucleoside triphosphate hydrolase protein</fullName>
    </submittedName>
</protein>
<evidence type="ECO:0000256" key="1">
    <source>
        <dbReference type="SAM" id="Phobius"/>
    </source>
</evidence>
<dbReference type="GO" id="GO:0016787">
    <property type="term" value="F:hydrolase activity"/>
    <property type="evidence" value="ECO:0007669"/>
    <property type="project" value="UniProtKB-KW"/>
</dbReference>
<dbReference type="Gene3D" id="3.40.50.300">
    <property type="entry name" value="P-loop containing nucleotide triphosphate hydrolases"/>
    <property type="match status" value="1"/>
</dbReference>
<feature type="transmembrane region" description="Helical" evidence="1">
    <location>
        <begin position="413"/>
        <end position="433"/>
    </location>
</feature>
<sequence length="581" mass="64436">MQRTTRSIEQNLIDDNLPPIRMQFMLETALSEDTIQEFLGPHARYPIKIGLSPAYAESGMLAALAMAIDTRSLVVQFHGKQKAERESVKKARALLQSSILCHDDCILYAFDLGPLGTALFYDHGLHMLRGIDVQSACSNSDAPGGNSPLAAIVFALGDKKQAIKSNVRQAFADSSWDAARTAPLVLRAWIASYLPTISDMEEKFNAVKPVNTKDMEDEYLSLIAQITCGDRMLASKKPTEVGNEFNRPRINHSSARMDSERFQTRFVKKSAVTFTVHDDSGAIFQVHGRAVDVQGRSAKIRAEMTLEGKTIISAVSADDQRVTEAERQKAITILLALQGHIDLFENPFLKCIFVPQDEFKWPEEFISSDTIPDVQSDRLNPSQLQAVERMLSTSNSDRIVIIQGPPGTGKTTVIAAFVCSAVAAGMGGIWLVAQTNVAVKNIAEKLAAVNFTDWRLLVSTDFEFGWYVGCSFFFLFAHTIGRHEHLYRDLNRNIIRSHQFKNGPRLLQGASVVLCTLSMLSNPHIKDLSHVVPLTTLVVDEASQIAVQNYIPPLSAFSSFRKMCFIGDDRQCKYTIDLCLS</sequence>
<dbReference type="EMBL" id="KB468124">
    <property type="protein sequence ID" value="PCH42407.1"/>
    <property type="molecule type" value="Genomic_DNA"/>
</dbReference>
<dbReference type="AlphaFoldDB" id="A0A2H3K1Y4"/>
<dbReference type="PANTHER" id="PTHR10887">
    <property type="entry name" value="DNA2/NAM7 HELICASE FAMILY"/>
    <property type="match status" value="1"/>
</dbReference>
<keyword evidence="1" id="KW-0812">Transmembrane</keyword>
<feature type="transmembrane region" description="Helical" evidence="1">
    <location>
        <begin position="464"/>
        <end position="481"/>
    </location>
</feature>